<dbReference type="SUPFAM" id="SSF75704">
    <property type="entry name" value="Mitotic arrest deficient-like 1, Mad1"/>
    <property type="match status" value="1"/>
</dbReference>
<dbReference type="Pfam" id="PF07833">
    <property type="entry name" value="Cu_amine_oxidN1"/>
    <property type="match status" value="1"/>
</dbReference>
<evidence type="ECO:0000256" key="1">
    <source>
        <dbReference type="SAM" id="Coils"/>
    </source>
</evidence>
<dbReference type="KEGG" id="faa:HMPREF0389_01545"/>
<dbReference type="Proteomes" id="UP000007468">
    <property type="component" value="Chromosome"/>
</dbReference>
<gene>
    <name evidence="4" type="ordered locus">HMPREF0389_01545</name>
</gene>
<reference evidence="5" key="1">
    <citation type="submission" date="2010-12" db="EMBL/GenBank/DDBJ databases">
        <title>The genome sequence of Filifactor alocis strain ATCC 35896.</title>
        <authorList>
            <consortium name="The Broad Institute Genome Sequencing Platform"/>
            <person name="Ward D."/>
            <person name="Earl A."/>
            <person name="Feldgarden M."/>
            <person name="Young S.K."/>
            <person name="Gargeya S."/>
            <person name="Zeng Q."/>
            <person name="Alvarado L."/>
            <person name="Berlin A."/>
            <person name="Bochicchio J."/>
            <person name="Chapman S.B."/>
            <person name="Chen Z."/>
            <person name="Freedman E."/>
            <person name="Gellesch M."/>
            <person name="Goldberg J."/>
            <person name="Griggs A."/>
            <person name="Gujja S."/>
            <person name="Heilman E."/>
            <person name="Heiman D."/>
            <person name="Howarth C."/>
            <person name="Mehta T."/>
            <person name="Neiman D."/>
            <person name="Pearson M."/>
            <person name="Roberts A."/>
            <person name="Saif S."/>
            <person name="Shea T."/>
            <person name="Shenoy N."/>
            <person name="Sisk P."/>
            <person name="Stolte C."/>
            <person name="Sykes S."/>
            <person name="White J."/>
            <person name="Yandava C."/>
            <person name="Izard J."/>
            <person name="Blanton J.M."/>
            <person name="Baranova O.V."/>
            <person name="Tanner A.C."/>
            <person name="Dewhirst F.E."/>
            <person name="Haas B."/>
            <person name="Nusbaum C."/>
            <person name="Birren B."/>
        </authorList>
    </citation>
    <scope>NUCLEOTIDE SEQUENCE [LARGE SCALE GENOMIC DNA]</scope>
    <source>
        <strain evidence="5">ATCC 35896 / D40 B5</strain>
    </source>
</reference>
<dbReference type="InterPro" id="IPR012854">
    <property type="entry name" value="Cu_amine_oxidase-like_N"/>
</dbReference>
<dbReference type="AlphaFoldDB" id="D6GTV6"/>
<evidence type="ECO:0000256" key="2">
    <source>
        <dbReference type="SAM" id="SignalP"/>
    </source>
</evidence>
<evidence type="ECO:0000259" key="3">
    <source>
        <dbReference type="Pfam" id="PF07833"/>
    </source>
</evidence>
<dbReference type="RefSeq" id="WP_014262394.1">
    <property type="nucleotide sequence ID" value="NC_016630.1"/>
</dbReference>
<name>D6GTV6_FILAD</name>
<dbReference type="STRING" id="546269.HMPREF0389_01545"/>
<feature type="domain" description="Copper amine oxidase-like N-terminal" evidence="3">
    <location>
        <begin position="35"/>
        <end position="85"/>
    </location>
</feature>
<dbReference type="SUPFAM" id="SSF55383">
    <property type="entry name" value="Copper amine oxidase, domain N"/>
    <property type="match status" value="1"/>
</dbReference>
<dbReference type="Gene3D" id="3.30.457.10">
    <property type="entry name" value="Copper amine oxidase-like, N-terminal domain"/>
    <property type="match status" value="1"/>
</dbReference>
<evidence type="ECO:0000313" key="4">
    <source>
        <dbReference type="EMBL" id="EFE27627.1"/>
    </source>
</evidence>
<feature type="signal peptide" evidence="2">
    <location>
        <begin position="1"/>
        <end position="22"/>
    </location>
</feature>
<sequence>MKKRIVAVATILAVSLTGTAFAATGALKGVFVKPYVYVVNGQAKTMGAGYQTLEYQNRAYVPVRFVSEALGMNVQYVEKGQVINITSPKKPMTEDEICPYITTNDKIRALEEKVKKLEKENADLKQTLKDNKTSVENEFLKKTTNHHLDKLPVSELDDNIKVTVKGYGFDNGDRDLYLNIRVENVNEDNESFQLSPSETKISLNGKEYKGDVGNGGLTLYNMLSNKKDHTDGSVVFKGIDRSNENDEYLIRFVYTDASGVKKQTLITRFKLK</sequence>
<evidence type="ECO:0000313" key="5">
    <source>
        <dbReference type="Proteomes" id="UP000007468"/>
    </source>
</evidence>
<feature type="coiled-coil region" evidence="1">
    <location>
        <begin position="100"/>
        <end position="134"/>
    </location>
</feature>
<dbReference type="EMBL" id="CP002390">
    <property type="protein sequence ID" value="EFE27627.1"/>
    <property type="molecule type" value="Genomic_DNA"/>
</dbReference>
<dbReference type="InterPro" id="IPR036582">
    <property type="entry name" value="Mao_N_sf"/>
</dbReference>
<accession>D6GTV6</accession>
<proteinExistence type="predicted"/>
<keyword evidence="2" id="KW-0732">Signal</keyword>
<keyword evidence="5" id="KW-1185">Reference proteome</keyword>
<organism evidence="4 5">
    <name type="scientific">Filifactor alocis (strain ATCC 35896 / CCUG 47790 / D40 B5)</name>
    <name type="common">Fusobacterium alocis</name>
    <dbReference type="NCBI Taxonomy" id="546269"/>
    <lineage>
        <taxon>Bacteria</taxon>
        <taxon>Bacillati</taxon>
        <taxon>Bacillota</taxon>
        <taxon>Clostridia</taxon>
        <taxon>Peptostreptococcales</taxon>
        <taxon>Filifactoraceae</taxon>
        <taxon>Filifactor</taxon>
    </lineage>
</organism>
<keyword evidence="1" id="KW-0175">Coiled coil</keyword>
<feature type="chain" id="PRO_5003083970" evidence="2">
    <location>
        <begin position="23"/>
        <end position="272"/>
    </location>
</feature>
<dbReference type="eggNOG" id="ENOG5030GSY">
    <property type="taxonomic scope" value="Bacteria"/>
</dbReference>
<dbReference type="OrthoDB" id="1758267at2"/>
<protein>
    <submittedName>
        <fullName evidence="4">Copper amine oxidase domain protein</fullName>
    </submittedName>
</protein>